<name>A0ABQ1KWB3_9BURK</name>
<gene>
    <name evidence="1" type="ORF">GCM10011572_35020</name>
</gene>
<dbReference type="EMBL" id="BMKG01000015">
    <property type="protein sequence ID" value="GGC10581.1"/>
    <property type="molecule type" value="Genomic_DNA"/>
</dbReference>
<evidence type="ECO:0000313" key="1">
    <source>
        <dbReference type="EMBL" id="GGC10581.1"/>
    </source>
</evidence>
<protein>
    <submittedName>
        <fullName evidence="1">Uncharacterized protein</fullName>
    </submittedName>
</protein>
<evidence type="ECO:0000313" key="2">
    <source>
        <dbReference type="Proteomes" id="UP000622638"/>
    </source>
</evidence>
<sequence length="67" mass="7218">MDAKTPRGGPTIAIPVALNVRSPNPDYTCFVIGQVFKRVGNLPVAHALPIGDGDEKLLAESWGARYR</sequence>
<keyword evidence="2" id="KW-1185">Reference proteome</keyword>
<comment type="caution">
    <text evidence="1">The sequence shown here is derived from an EMBL/GenBank/DDBJ whole genome shotgun (WGS) entry which is preliminary data.</text>
</comment>
<reference evidence="2" key="1">
    <citation type="journal article" date="2019" name="Int. J. Syst. Evol. Microbiol.">
        <title>The Global Catalogue of Microorganisms (GCM) 10K type strain sequencing project: providing services to taxonomists for standard genome sequencing and annotation.</title>
        <authorList>
            <consortium name="The Broad Institute Genomics Platform"/>
            <consortium name="The Broad Institute Genome Sequencing Center for Infectious Disease"/>
            <person name="Wu L."/>
            <person name="Ma J."/>
        </authorList>
    </citation>
    <scope>NUCLEOTIDE SEQUENCE [LARGE SCALE GENOMIC DNA]</scope>
    <source>
        <strain evidence="2">CGMCC 1.15931</strain>
    </source>
</reference>
<organism evidence="1 2">
    <name type="scientific">Pseudoduganella buxea</name>
    <dbReference type="NCBI Taxonomy" id="1949069"/>
    <lineage>
        <taxon>Bacteria</taxon>
        <taxon>Pseudomonadati</taxon>
        <taxon>Pseudomonadota</taxon>
        <taxon>Betaproteobacteria</taxon>
        <taxon>Burkholderiales</taxon>
        <taxon>Oxalobacteraceae</taxon>
        <taxon>Telluria group</taxon>
        <taxon>Pseudoduganella</taxon>
    </lineage>
</organism>
<dbReference type="Proteomes" id="UP000622638">
    <property type="component" value="Unassembled WGS sequence"/>
</dbReference>
<proteinExistence type="predicted"/>
<accession>A0ABQ1KWB3</accession>